<gene>
    <name evidence="1" type="ORF">PACLA_8A089388</name>
</gene>
<keyword evidence="2" id="KW-1185">Reference proteome</keyword>
<sequence>CQCPEVVRVYAKIAGRSDTAFVSWTIPKPNCPVSLSSVSPPEARNGKGSYPIGIYDVSYNYEHYSSASGNFSLNCLVKIAVKGSFSPPMQGMEKAGNHAVELTLEAHKSVVLEQLTSTELILSAADPSITTLDVRSA</sequence>
<dbReference type="InterPro" id="IPR003410">
    <property type="entry name" value="HYR_dom"/>
</dbReference>
<name>A0A6S7KDK9_PARCT</name>
<dbReference type="AlphaFoldDB" id="A0A6S7KDK9"/>
<evidence type="ECO:0000313" key="1">
    <source>
        <dbReference type="EMBL" id="CAB4026303.1"/>
    </source>
</evidence>
<evidence type="ECO:0000313" key="2">
    <source>
        <dbReference type="Proteomes" id="UP001152795"/>
    </source>
</evidence>
<dbReference type="EMBL" id="CACRXK020014126">
    <property type="protein sequence ID" value="CAB4026303.1"/>
    <property type="molecule type" value="Genomic_DNA"/>
</dbReference>
<dbReference type="PROSITE" id="PS50825">
    <property type="entry name" value="HYR"/>
    <property type="match status" value="1"/>
</dbReference>
<comment type="caution">
    <text evidence="1">The sequence shown here is derived from an EMBL/GenBank/DDBJ whole genome shotgun (WGS) entry which is preliminary data.</text>
</comment>
<dbReference type="Proteomes" id="UP001152795">
    <property type="component" value="Unassembled WGS sequence"/>
</dbReference>
<organism evidence="1 2">
    <name type="scientific">Paramuricea clavata</name>
    <name type="common">Red gorgonian</name>
    <name type="synonym">Violescent sea-whip</name>
    <dbReference type="NCBI Taxonomy" id="317549"/>
    <lineage>
        <taxon>Eukaryota</taxon>
        <taxon>Metazoa</taxon>
        <taxon>Cnidaria</taxon>
        <taxon>Anthozoa</taxon>
        <taxon>Octocorallia</taxon>
        <taxon>Malacalcyonacea</taxon>
        <taxon>Plexauridae</taxon>
        <taxon>Paramuricea</taxon>
    </lineage>
</organism>
<accession>A0A6S7KDK9</accession>
<proteinExistence type="predicted"/>
<reference evidence="1" key="1">
    <citation type="submission" date="2020-04" db="EMBL/GenBank/DDBJ databases">
        <authorList>
            <person name="Alioto T."/>
            <person name="Alioto T."/>
            <person name="Gomez Garrido J."/>
        </authorList>
    </citation>
    <scope>NUCLEOTIDE SEQUENCE</scope>
    <source>
        <strain evidence="1">A484AB</strain>
    </source>
</reference>
<protein>
    <submittedName>
        <fullName evidence="1">Uncharacterized protein</fullName>
    </submittedName>
</protein>
<feature type="non-terminal residue" evidence="1">
    <location>
        <position position="1"/>
    </location>
</feature>